<name>A0A927RD70_9BACL</name>
<dbReference type="InterPro" id="IPR011033">
    <property type="entry name" value="PRC_barrel-like_sf"/>
</dbReference>
<protein>
    <submittedName>
        <fullName evidence="2">YlmC/YmxH family sporulation protein</fullName>
    </submittedName>
</protein>
<dbReference type="SUPFAM" id="SSF50346">
    <property type="entry name" value="PRC-barrel domain"/>
    <property type="match status" value="1"/>
</dbReference>
<gene>
    <name evidence="2" type="ORF">H4683_000486</name>
</gene>
<reference evidence="2" key="1">
    <citation type="submission" date="2020-10" db="EMBL/GenBank/DDBJ databases">
        <title>Genomic Encyclopedia of Type Strains, Phase IV (KMG-IV): sequencing the most valuable type-strain genomes for metagenomic binning, comparative biology and taxonomic classification.</title>
        <authorList>
            <person name="Goeker M."/>
        </authorList>
    </citation>
    <scope>NUCLEOTIDE SEQUENCE</scope>
    <source>
        <strain evidence="2">DSM 13886</strain>
    </source>
</reference>
<dbReference type="AlphaFoldDB" id="A0A927RD70"/>
<evidence type="ECO:0000313" key="3">
    <source>
        <dbReference type="Proteomes" id="UP000658225"/>
    </source>
</evidence>
<dbReference type="Gene3D" id="2.30.30.240">
    <property type="entry name" value="PRC-barrel domain"/>
    <property type="match status" value="1"/>
</dbReference>
<evidence type="ECO:0000313" key="2">
    <source>
        <dbReference type="EMBL" id="MBE1553412.1"/>
    </source>
</evidence>
<comment type="caution">
    <text evidence="2">The sequence shown here is derived from an EMBL/GenBank/DDBJ whole genome shotgun (WGS) entry which is preliminary data.</text>
</comment>
<proteinExistence type="predicted"/>
<dbReference type="InterPro" id="IPR027275">
    <property type="entry name" value="PRC-brl_dom"/>
</dbReference>
<dbReference type="NCBIfam" id="TIGR02888">
    <property type="entry name" value="spore_YlmC_YmxH"/>
    <property type="match status" value="1"/>
</dbReference>
<dbReference type="Pfam" id="PF05239">
    <property type="entry name" value="PRC"/>
    <property type="match status" value="1"/>
</dbReference>
<dbReference type="Proteomes" id="UP000658225">
    <property type="component" value="Unassembled WGS sequence"/>
</dbReference>
<dbReference type="RefSeq" id="WP_192597237.1">
    <property type="nucleotide sequence ID" value="NZ_JADBEL010000002.1"/>
</dbReference>
<accession>A0A927RD70</accession>
<organism evidence="2 3">
    <name type="scientific">Sporosarcina limicola</name>
    <dbReference type="NCBI Taxonomy" id="34101"/>
    <lineage>
        <taxon>Bacteria</taxon>
        <taxon>Bacillati</taxon>
        <taxon>Bacillota</taxon>
        <taxon>Bacilli</taxon>
        <taxon>Bacillales</taxon>
        <taxon>Caryophanaceae</taxon>
        <taxon>Sporosarcina</taxon>
    </lineage>
</organism>
<keyword evidence="3" id="KW-1185">Reference proteome</keyword>
<evidence type="ECO:0000259" key="1">
    <source>
        <dbReference type="Pfam" id="PF05239"/>
    </source>
</evidence>
<dbReference type="EMBL" id="JADBEL010000002">
    <property type="protein sequence ID" value="MBE1553412.1"/>
    <property type="molecule type" value="Genomic_DNA"/>
</dbReference>
<sequence length="92" mass="10601">MLLSELAQKELIQVEDGVRYGFLADTDLIFNGKTGEIIGFEVRKKFGRFSFKNRQEQADEFIPWAEIVLVGEHRILFGKTHSLDEVDIDERG</sequence>
<feature type="domain" description="PRC-barrel" evidence="1">
    <location>
        <begin position="3"/>
        <end position="76"/>
    </location>
</feature>
<dbReference type="InterPro" id="IPR014238">
    <property type="entry name" value="Spore_YlmC/YmxH"/>
</dbReference>